<dbReference type="SUPFAM" id="SSF54695">
    <property type="entry name" value="POZ domain"/>
    <property type="match status" value="1"/>
</dbReference>
<evidence type="ECO:0000313" key="3">
    <source>
        <dbReference type="Proteomes" id="UP000756132"/>
    </source>
</evidence>
<dbReference type="PANTHER" id="PTHR47843:SF5">
    <property type="entry name" value="BTB_POZ DOMAIN PROTEIN"/>
    <property type="match status" value="1"/>
</dbReference>
<reference evidence="2" key="1">
    <citation type="submission" date="2021-12" db="EMBL/GenBank/DDBJ databases">
        <authorList>
            <person name="Zaccaron A."/>
            <person name="Stergiopoulos I."/>
        </authorList>
    </citation>
    <scope>NUCLEOTIDE SEQUENCE</scope>
    <source>
        <strain evidence="2">Race5_Kim</strain>
    </source>
</reference>
<keyword evidence="3" id="KW-1185">Reference proteome</keyword>
<dbReference type="Gene3D" id="3.30.710.10">
    <property type="entry name" value="Potassium Channel Kv1.1, Chain A"/>
    <property type="match status" value="1"/>
</dbReference>
<dbReference type="PROSITE" id="PS50097">
    <property type="entry name" value="BTB"/>
    <property type="match status" value="1"/>
</dbReference>
<gene>
    <name evidence="2" type="ORF">CLAFUR5_05559</name>
</gene>
<feature type="non-terminal residue" evidence="2">
    <location>
        <position position="202"/>
    </location>
</feature>
<dbReference type="SMART" id="SM00225">
    <property type="entry name" value="BTB"/>
    <property type="match status" value="1"/>
</dbReference>
<feature type="domain" description="BTB" evidence="1">
    <location>
        <begin position="30"/>
        <end position="92"/>
    </location>
</feature>
<dbReference type="InterPro" id="IPR000210">
    <property type="entry name" value="BTB/POZ_dom"/>
</dbReference>
<evidence type="ECO:0000259" key="1">
    <source>
        <dbReference type="PROSITE" id="PS50097"/>
    </source>
</evidence>
<evidence type="ECO:0000313" key="2">
    <source>
        <dbReference type="EMBL" id="UJO17934.1"/>
    </source>
</evidence>
<organism evidence="2 3">
    <name type="scientific">Passalora fulva</name>
    <name type="common">Tomato leaf mold</name>
    <name type="synonym">Cladosporium fulvum</name>
    <dbReference type="NCBI Taxonomy" id="5499"/>
    <lineage>
        <taxon>Eukaryota</taxon>
        <taxon>Fungi</taxon>
        <taxon>Dikarya</taxon>
        <taxon>Ascomycota</taxon>
        <taxon>Pezizomycotina</taxon>
        <taxon>Dothideomycetes</taxon>
        <taxon>Dothideomycetidae</taxon>
        <taxon>Mycosphaerellales</taxon>
        <taxon>Mycosphaerellaceae</taxon>
        <taxon>Fulvia</taxon>
    </lineage>
</organism>
<dbReference type="OrthoDB" id="6359816at2759"/>
<reference evidence="2" key="2">
    <citation type="journal article" date="2022" name="Microb. Genom.">
        <title>A chromosome-scale genome assembly of the tomato pathogen Cladosporium fulvum reveals a compartmentalized genome architecture and the presence of a dispensable chromosome.</title>
        <authorList>
            <person name="Zaccaron A.Z."/>
            <person name="Chen L.H."/>
            <person name="Samaras A."/>
            <person name="Stergiopoulos I."/>
        </authorList>
    </citation>
    <scope>NUCLEOTIDE SEQUENCE</scope>
    <source>
        <strain evidence="2">Race5_Kim</strain>
    </source>
</reference>
<dbReference type="InterPro" id="IPR011333">
    <property type="entry name" value="SKP1/BTB/POZ_sf"/>
</dbReference>
<dbReference type="PANTHER" id="PTHR47843">
    <property type="entry name" value="BTB DOMAIN-CONTAINING PROTEIN-RELATED"/>
    <property type="match status" value="1"/>
</dbReference>
<dbReference type="RefSeq" id="XP_047762300.1">
    <property type="nucleotide sequence ID" value="XM_047904707.1"/>
</dbReference>
<dbReference type="Pfam" id="PF00651">
    <property type="entry name" value="BTB"/>
    <property type="match status" value="1"/>
</dbReference>
<dbReference type="KEGG" id="ffu:CLAFUR5_05559"/>
<accession>A0A9Q8LIV0</accession>
<name>A0A9Q8LIV0_PASFU</name>
<dbReference type="EMBL" id="CP090167">
    <property type="protein sequence ID" value="UJO17934.1"/>
    <property type="molecule type" value="Genomic_DNA"/>
</dbReference>
<dbReference type="Proteomes" id="UP000756132">
    <property type="component" value="Chromosome 5"/>
</dbReference>
<protein>
    <recommendedName>
        <fullName evidence="1">BTB domain-containing protein</fullName>
    </recommendedName>
</protein>
<dbReference type="AlphaFoldDB" id="A0A9Q8LIV0"/>
<dbReference type="GeneID" id="71985437"/>
<sequence>MSPRRTEYSLIPGHDYKQGAKELHDSALFSDLTITCKGTVFKVHKMVLYVQSSFFIPYSVASSRYAPESNESSIDLDEDPIVFEAMLYYLYNFSCSWSGEMTAPVQAVSLYQLGDKYDIPPLRATAARRLSKSLQPLSDVEAFVDVVYAIDKNTNPKDSTLLDIVMPMMKEDLLELVKVKAFSAMLSALPDVNIRLLTDLHQ</sequence>
<proteinExistence type="predicted"/>